<reference evidence="18" key="3">
    <citation type="submission" date="2025-08" db="UniProtKB">
        <authorList>
            <consortium name="Ensembl"/>
        </authorList>
    </citation>
    <scope>IDENTIFICATION</scope>
</reference>
<dbReference type="InterPro" id="IPR008280">
    <property type="entry name" value="Tub_FtsZ_C"/>
</dbReference>
<evidence type="ECO:0000256" key="5">
    <source>
        <dbReference type="ARBA" id="ARBA00014184"/>
    </source>
</evidence>
<dbReference type="PROSITE" id="PS00227">
    <property type="entry name" value="TUBULIN"/>
    <property type="match status" value="1"/>
</dbReference>
<dbReference type="InterPro" id="IPR017975">
    <property type="entry name" value="Tubulin_CS"/>
</dbReference>
<dbReference type="Ensembl" id="ENSCINT00000033503.1">
    <property type="protein sequence ID" value="ENSCINP00000032155.1"/>
    <property type="gene ID" value="ENSCING00000021815.1"/>
</dbReference>
<dbReference type="Gene3D" id="3.40.50.1440">
    <property type="entry name" value="Tubulin/FtsZ, GTPase domain"/>
    <property type="match status" value="1"/>
</dbReference>
<evidence type="ECO:0000256" key="4">
    <source>
        <dbReference type="ARBA" id="ARBA00009636"/>
    </source>
</evidence>
<dbReference type="STRING" id="7719.ENSCINP00000032155"/>
<dbReference type="SMART" id="SM00864">
    <property type="entry name" value="Tubulin"/>
    <property type="match status" value="1"/>
</dbReference>
<dbReference type="EMBL" id="EAAA01002610">
    <property type="status" value="NOT_ANNOTATED_CDS"/>
    <property type="molecule type" value="Genomic_DNA"/>
</dbReference>
<dbReference type="Gene3D" id="1.10.287.600">
    <property type="entry name" value="Helix hairpin bin"/>
    <property type="match status" value="1"/>
</dbReference>
<feature type="domain" description="Tubulin/FtsZ GTPase" evidence="17">
    <location>
        <begin position="48"/>
        <end position="245"/>
    </location>
</feature>
<comment type="subcellular location">
    <subcellularLocation>
        <location evidence="3">Cell projection</location>
        <location evidence="3">Cilium</location>
    </subcellularLocation>
    <subcellularLocation>
        <location evidence="1">Cytoplasm</location>
        <location evidence="1">Cytoskeleton</location>
        <location evidence="1">Microtubule organizing center</location>
        <location evidence="1">Centrosome</location>
        <location evidence="1">Centriole</location>
    </subcellularLocation>
    <subcellularLocation>
        <location evidence="2">Nucleus</location>
    </subcellularLocation>
</comment>
<dbReference type="InterPro" id="IPR023123">
    <property type="entry name" value="Tubulin_C"/>
</dbReference>
<sequence>MASCVTVQLGQCGTQIGHELLDILYEDACQTSTTLTTKTNNEYKDTSLKTFFHETGSGYEARSVLVDMEPKAVNCALSGTSGKGWSYAKGQQFCQKSGSGNNWAYGFKVHAPRCKDGILDCIRREVEKCDYFSGFLILMSLAGGTGSGVGSYITGLLRKEYPRATLINPVVCPYTAGEVAVQNYNAILSLSNMCATTDANILLHNNHLHEVCQKLLGLKHVTFTDMNSVAASQLASLLQPISASTSSMDLFAQQQRDVLSEIVLQLACNGQYKLLDIKSVPHIPVGSVAYSTFEWEALVKRIYQMHITDYYMDEGLNWKARLPATGLEEKCAKYPSKYLSTLLIMRGLEASSFDPNLSRKFTDSRLYANWMPEYYRCAVWKTDKPFQKYEKSLTIVSNGTPCIKPLNMTVEKAWGMFGARAYLHQYTKYGLEETDFINAFVAVENLISVYKKL</sequence>
<dbReference type="HOGENOM" id="CLU_015718_1_0_1"/>
<dbReference type="SUPFAM" id="SSF52490">
    <property type="entry name" value="Tubulin nucleotide-binding domain-like"/>
    <property type="match status" value="1"/>
</dbReference>
<dbReference type="GO" id="GO:0005929">
    <property type="term" value="C:cilium"/>
    <property type="evidence" value="ECO:0007669"/>
    <property type="project" value="UniProtKB-SubCell"/>
</dbReference>
<keyword evidence="12" id="KW-0539">Nucleus</keyword>
<evidence type="ECO:0000256" key="7">
    <source>
        <dbReference type="ARBA" id="ARBA00022701"/>
    </source>
</evidence>
<name>H2XR71_CIOIN</name>
<dbReference type="InterPro" id="IPR036525">
    <property type="entry name" value="Tubulin/FtsZ_GTPase_sf"/>
</dbReference>
<keyword evidence="9" id="KW-0970">Cilium biogenesis/degradation</keyword>
<dbReference type="FunFam" id="3.40.50.1440:FF:000021">
    <property type="entry name" value="Tubulin delta chain"/>
    <property type="match status" value="1"/>
</dbReference>
<dbReference type="GO" id="GO:0030030">
    <property type="term" value="P:cell projection organization"/>
    <property type="evidence" value="ECO:0007669"/>
    <property type="project" value="UniProtKB-KW"/>
</dbReference>
<dbReference type="InterPro" id="IPR002967">
    <property type="entry name" value="Delta_tubulin"/>
</dbReference>
<dbReference type="GO" id="GO:0005814">
    <property type="term" value="C:centriole"/>
    <property type="evidence" value="ECO:0007669"/>
    <property type="project" value="UniProtKB-SubCell"/>
</dbReference>
<dbReference type="InParanoid" id="H2XR71"/>
<keyword evidence="13" id="KW-0966">Cell projection</keyword>
<dbReference type="GeneTree" id="ENSGT00940000157069"/>
<evidence type="ECO:0000256" key="9">
    <source>
        <dbReference type="ARBA" id="ARBA00022794"/>
    </source>
</evidence>
<dbReference type="GO" id="GO:0000278">
    <property type="term" value="P:mitotic cell cycle"/>
    <property type="evidence" value="ECO:0000318"/>
    <property type="project" value="GO_Central"/>
</dbReference>
<evidence type="ECO:0000256" key="12">
    <source>
        <dbReference type="ARBA" id="ARBA00023242"/>
    </source>
</evidence>
<dbReference type="PRINTS" id="PR01224">
    <property type="entry name" value="DELTATUBULIN"/>
</dbReference>
<dbReference type="InterPro" id="IPR000217">
    <property type="entry name" value="Tubulin"/>
</dbReference>
<evidence type="ECO:0000259" key="17">
    <source>
        <dbReference type="SMART" id="SM00864"/>
    </source>
</evidence>
<dbReference type="PANTHER" id="PTHR11588">
    <property type="entry name" value="TUBULIN"/>
    <property type="match status" value="1"/>
</dbReference>
<dbReference type="Proteomes" id="UP000008144">
    <property type="component" value="Chromosome 8"/>
</dbReference>
<dbReference type="InterPro" id="IPR003008">
    <property type="entry name" value="Tubulin_FtsZ_GTPase"/>
</dbReference>
<keyword evidence="10 16" id="KW-0342">GTP-binding</keyword>
<dbReference type="GO" id="GO:0005874">
    <property type="term" value="C:microtubule"/>
    <property type="evidence" value="ECO:0000318"/>
    <property type="project" value="GO_Central"/>
</dbReference>
<proteinExistence type="inferred from homology"/>
<dbReference type="GO" id="GO:0005525">
    <property type="term" value="F:GTP binding"/>
    <property type="evidence" value="ECO:0000318"/>
    <property type="project" value="GO_Central"/>
</dbReference>
<evidence type="ECO:0000256" key="6">
    <source>
        <dbReference type="ARBA" id="ARBA00022490"/>
    </source>
</evidence>
<keyword evidence="19" id="KW-1185">Reference proteome</keyword>
<reference evidence="19" key="1">
    <citation type="journal article" date="2002" name="Science">
        <title>The draft genome of Ciona intestinalis: insights into chordate and vertebrate origins.</title>
        <authorList>
            <person name="Dehal P."/>
            <person name="Satou Y."/>
            <person name="Campbell R.K."/>
            <person name="Chapman J."/>
            <person name="Degnan B."/>
            <person name="De Tomaso A."/>
            <person name="Davidson B."/>
            <person name="Di Gregorio A."/>
            <person name="Gelpke M."/>
            <person name="Goodstein D.M."/>
            <person name="Harafuji N."/>
            <person name="Hastings K.E."/>
            <person name="Ho I."/>
            <person name="Hotta K."/>
            <person name="Huang W."/>
            <person name="Kawashima T."/>
            <person name="Lemaire P."/>
            <person name="Martinez D."/>
            <person name="Meinertzhagen I.A."/>
            <person name="Necula S."/>
            <person name="Nonaka M."/>
            <person name="Putnam N."/>
            <person name="Rash S."/>
            <person name="Saiga H."/>
            <person name="Satake M."/>
            <person name="Terry A."/>
            <person name="Yamada L."/>
            <person name="Wang H.G."/>
            <person name="Awazu S."/>
            <person name="Azumi K."/>
            <person name="Boore J."/>
            <person name="Branno M."/>
            <person name="Chin-Bow S."/>
            <person name="DeSantis R."/>
            <person name="Doyle S."/>
            <person name="Francino P."/>
            <person name="Keys D.N."/>
            <person name="Haga S."/>
            <person name="Hayashi H."/>
            <person name="Hino K."/>
            <person name="Imai K.S."/>
            <person name="Inaba K."/>
            <person name="Kano S."/>
            <person name="Kobayashi K."/>
            <person name="Kobayashi M."/>
            <person name="Lee B.I."/>
            <person name="Makabe K.W."/>
            <person name="Manohar C."/>
            <person name="Matassi G."/>
            <person name="Medina M."/>
            <person name="Mochizuki Y."/>
            <person name="Mount S."/>
            <person name="Morishita T."/>
            <person name="Miura S."/>
            <person name="Nakayama A."/>
            <person name="Nishizaka S."/>
            <person name="Nomoto H."/>
            <person name="Ohta F."/>
            <person name="Oishi K."/>
            <person name="Rigoutsos I."/>
            <person name="Sano M."/>
            <person name="Sasaki A."/>
            <person name="Sasakura Y."/>
            <person name="Shoguchi E."/>
            <person name="Shin-i T."/>
            <person name="Spagnuolo A."/>
            <person name="Stainier D."/>
            <person name="Suzuki M.M."/>
            <person name="Tassy O."/>
            <person name="Takatori N."/>
            <person name="Tokuoka M."/>
            <person name="Yagi K."/>
            <person name="Yoshizaki F."/>
            <person name="Wada S."/>
            <person name="Zhang C."/>
            <person name="Hyatt P.D."/>
            <person name="Larimer F."/>
            <person name="Detter C."/>
            <person name="Doggett N."/>
            <person name="Glavina T."/>
            <person name="Hawkins T."/>
            <person name="Richardson P."/>
            <person name="Lucas S."/>
            <person name="Kohara Y."/>
            <person name="Levine M."/>
            <person name="Satoh N."/>
            <person name="Rokhsar D.S."/>
        </authorList>
    </citation>
    <scope>NUCLEOTIDE SEQUENCE [LARGE SCALE GENOMIC DNA]</scope>
</reference>
<dbReference type="PRINTS" id="PR01161">
    <property type="entry name" value="TUBULIN"/>
</dbReference>
<organism evidence="18 19">
    <name type="scientific">Ciona intestinalis</name>
    <name type="common">Transparent sea squirt</name>
    <name type="synonym">Ascidia intestinalis</name>
    <dbReference type="NCBI Taxonomy" id="7719"/>
    <lineage>
        <taxon>Eukaryota</taxon>
        <taxon>Metazoa</taxon>
        <taxon>Chordata</taxon>
        <taxon>Tunicata</taxon>
        <taxon>Ascidiacea</taxon>
        <taxon>Phlebobranchia</taxon>
        <taxon>Cionidae</taxon>
        <taxon>Ciona</taxon>
    </lineage>
</organism>
<keyword evidence="8 16" id="KW-0547">Nucleotide-binding</keyword>
<dbReference type="GO" id="GO:0005737">
    <property type="term" value="C:cytoplasm"/>
    <property type="evidence" value="ECO:0000318"/>
    <property type="project" value="GO_Central"/>
</dbReference>
<evidence type="ECO:0000256" key="14">
    <source>
        <dbReference type="ARBA" id="ARBA00030594"/>
    </source>
</evidence>
<evidence type="ECO:0000256" key="8">
    <source>
        <dbReference type="ARBA" id="ARBA00022741"/>
    </source>
</evidence>
<evidence type="ECO:0000256" key="10">
    <source>
        <dbReference type="ARBA" id="ARBA00023134"/>
    </source>
</evidence>
<evidence type="ECO:0000256" key="11">
    <source>
        <dbReference type="ARBA" id="ARBA00023212"/>
    </source>
</evidence>
<evidence type="ECO:0000256" key="1">
    <source>
        <dbReference type="ARBA" id="ARBA00004114"/>
    </source>
</evidence>
<reference evidence="18" key="4">
    <citation type="submission" date="2025-09" db="UniProtKB">
        <authorList>
            <consortium name="Ensembl"/>
        </authorList>
    </citation>
    <scope>IDENTIFICATION</scope>
</reference>
<dbReference type="OMA" id="ACHPEYK"/>
<protein>
    <recommendedName>
        <fullName evidence="5">Tubulin delta chain</fullName>
    </recommendedName>
    <alternativeName>
        <fullName evidence="14">Delta-tubulin</fullName>
    </alternativeName>
</protein>
<evidence type="ECO:0000256" key="13">
    <source>
        <dbReference type="ARBA" id="ARBA00023273"/>
    </source>
</evidence>
<dbReference type="SUPFAM" id="SSF55307">
    <property type="entry name" value="Tubulin C-terminal domain-like"/>
    <property type="match status" value="1"/>
</dbReference>
<dbReference type="GO" id="GO:0005200">
    <property type="term" value="F:structural constituent of cytoskeleton"/>
    <property type="evidence" value="ECO:0000318"/>
    <property type="project" value="GO_Central"/>
</dbReference>
<accession>H2XR71</accession>
<dbReference type="CDD" id="cd02189">
    <property type="entry name" value="delta_zeta_tubulin-like"/>
    <property type="match status" value="1"/>
</dbReference>
<dbReference type="AlphaFoldDB" id="H2XR71"/>
<dbReference type="Pfam" id="PF00091">
    <property type="entry name" value="Tubulin"/>
    <property type="match status" value="1"/>
</dbReference>
<dbReference type="GO" id="GO:0000226">
    <property type="term" value="P:microtubule cytoskeleton organization"/>
    <property type="evidence" value="ECO:0000318"/>
    <property type="project" value="GO_Central"/>
</dbReference>
<evidence type="ECO:0000256" key="16">
    <source>
        <dbReference type="RuleBase" id="RU000352"/>
    </source>
</evidence>
<dbReference type="FunCoup" id="H2XR71">
    <property type="interactions" value="5"/>
</dbReference>
<comment type="similarity">
    <text evidence="4 16">Belongs to the tubulin family.</text>
</comment>
<keyword evidence="6" id="KW-0963">Cytoplasm</keyword>
<comment type="function">
    <text evidence="15">Acts as a positive regulator of hedgehog signaling and regulates ciliary function.</text>
</comment>
<reference evidence="18" key="2">
    <citation type="journal article" date="2008" name="Genome Biol.">
        <title>Improved genome assembly and evidence-based global gene model set for the chordate Ciona intestinalis: new insight into intron and operon populations.</title>
        <authorList>
            <person name="Satou Y."/>
            <person name="Mineta K."/>
            <person name="Ogasawara M."/>
            <person name="Sasakura Y."/>
            <person name="Shoguchi E."/>
            <person name="Ueno K."/>
            <person name="Yamada L."/>
            <person name="Matsumoto J."/>
            <person name="Wasserscheid J."/>
            <person name="Dewar K."/>
            <person name="Wiley G.B."/>
            <person name="Macmil S.L."/>
            <person name="Roe B.A."/>
            <person name="Zeller R.W."/>
            <person name="Hastings K.E."/>
            <person name="Lemaire P."/>
            <person name="Lindquist E."/>
            <person name="Endo T."/>
            <person name="Hotta K."/>
            <person name="Inaba K."/>
        </authorList>
    </citation>
    <scope>NUCLEOTIDE SEQUENCE [LARGE SCALE GENOMIC DNA]</scope>
    <source>
        <strain evidence="18">wild type</strain>
    </source>
</reference>
<evidence type="ECO:0000313" key="18">
    <source>
        <dbReference type="Ensembl" id="ENSCINP00000032155.1"/>
    </source>
</evidence>
<keyword evidence="7 16" id="KW-0493">Microtubule</keyword>
<dbReference type="GO" id="GO:0005634">
    <property type="term" value="C:nucleus"/>
    <property type="evidence" value="ECO:0007669"/>
    <property type="project" value="UniProtKB-SubCell"/>
</dbReference>
<evidence type="ECO:0000256" key="15">
    <source>
        <dbReference type="ARBA" id="ARBA00046149"/>
    </source>
</evidence>
<evidence type="ECO:0000256" key="3">
    <source>
        <dbReference type="ARBA" id="ARBA00004138"/>
    </source>
</evidence>
<evidence type="ECO:0000313" key="19">
    <source>
        <dbReference type="Proteomes" id="UP000008144"/>
    </source>
</evidence>
<evidence type="ECO:0000256" key="2">
    <source>
        <dbReference type="ARBA" id="ARBA00004123"/>
    </source>
</evidence>
<keyword evidence="11" id="KW-0206">Cytoskeleton</keyword>